<dbReference type="EMBL" id="JAAALK010000289">
    <property type="protein sequence ID" value="KAG8048814.1"/>
    <property type="molecule type" value="Genomic_DNA"/>
</dbReference>
<sequence>MLPALARLLPPCLPCLSAPRALRGDEAGGRGDGRRAGTRTGGAGGGEHGEVRRWWGTRGGGRVRGAPDAARGARDAVADVASLVQPSNGRTRLTWLWFGAALAE</sequence>
<organism evidence="2 3">
    <name type="scientific">Zizania palustris</name>
    <name type="common">Northern wild rice</name>
    <dbReference type="NCBI Taxonomy" id="103762"/>
    <lineage>
        <taxon>Eukaryota</taxon>
        <taxon>Viridiplantae</taxon>
        <taxon>Streptophyta</taxon>
        <taxon>Embryophyta</taxon>
        <taxon>Tracheophyta</taxon>
        <taxon>Spermatophyta</taxon>
        <taxon>Magnoliopsida</taxon>
        <taxon>Liliopsida</taxon>
        <taxon>Poales</taxon>
        <taxon>Poaceae</taxon>
        <taxon>BOP clade</taxon>
        <taxon>Oryzoideae</taxon>
        <taxon>Oryzeae</taxon>
        <taxon>Zizaniinae</taxon>
        <taxon>Zizania</taxon>
    </lineage>
</organism>
<evidence type="ECO:0000256" key="1">
    <source>
        <dbReference type="SAM" id="MobiDB-lite"/>
    </source>
</evidence>
<evidence type="ECO:0000313" key="2">
    <source>
        <dbReference type="EMBL" id="KAG8048814.1"/>
    </source>
</evidence>
<reference evidence="2" key="1">
    <citation type="journal article" date="2021" name="bioRxiv">
        <title>Whole Genome Assembly and Annotation of Northern Wild Rice, Zizania palustris L., Supports a Whole Genome Duplication in the Zizania Genus.</title>
        <authorList>
            <person name="Haas M."/>
            <person name="Kono T."/>
            <person name="Macchietto M."/>
            <person name="Millas R."/>
            <person name="McGilp L."/>
            <person name="Shao M."/>
            <person name="Duquette J."/>
            <person name="Hirsch C.N."/>
            <person name="Kimball J."/>
        </authorList>
    </citation>
    <scope>NUCLEOTIDE SEQUENCE</scope>
    <source>
        <tissue evidence="2">Fresh leaf tissue</tissue>
    </source>
</reference>
<keyword evidence="3" id="KW-1185">Reference proteome</keyword>
<comment type="caution">
    <text evidence="2">The sequence shown here is derived from an EMBL/GenBank/DDBJ whole genome shotgun (WGS) entry which is preliminary data.</text>
</comment>
<feature type="region of interest" description="Disordered" evidence="1">
    <location>
        <begin position="19"/>
        <end position="68"/>
    </location>
</feature>
<protein>
    <submittedName>
        <fullName evidence="2">Uncharacterized protein</fullName>
    </submittedName>
</protein>
<evidence type="ECO:0000313" key="3">
    <source>
        <dbReference type="Proteomes" id="UP000729402"/>
    </source>
</evidence>
<dbReference type="Proteomes" id="UP000729402">
    <property type="component" value="Unassembled WGS sequence"/>
</dbReference>
<reference evidence="2" key="2">
    <citation type="submission" date="2021-02" db="EMBL/GenBank/DDBJ databases">
        <authorList>
            <person name="Kimball J.A."/>
            <person name="Haas M.W."/>
            <person name="Macchietto M."/>
            <person name="Kono T."/>
            <person name="Duquette J."/>
            <person name="Shao M."/>
        </authorList>
    </citation>
    <scope>NUCLEOTIDE SEQUENCE</scope>
    <source>
        <tissue evidence="2">Fresh leaf tissue</tissue>
    </source>
</reference>
<accession>A0A8J5VLH5</accession>
<feature type="compositionally biased region" description="Basic and acidic residues" evidence="1">
    <location>
        <begin position="22"/>
        <end position="35"/>
    </location>
</feature>
<name>A0A8J5VLH5_ZIZPA</name>
<proteinExistence type="predicted"/>
<gene>
    <name evidence="2" type="ORF">GUJ93_ZPchr0009g1727</name>
</gene>
<dbReference type="AlphaFoldDB" id="A0A8J5VLH5"/>